<sequence>MCDKIDGWNPADIEAGGNGIEGYQAMNGMYDLTHSEDSAREGGMFRKAKHPIPQIQADEDEYMDDFKAYEDFMSNNESEDSEGGAREGGFIKDATTVDSNSTGVADTVKKGVDAIGIGKIPFVGGAAKFIAGDVVGGLADDAVNVVGHGTAAAADAIKGDTSKAAGQLKSAAMPAFNLGLTAATAGAGGALAKGGAKAAGAAMAKTAAKEPLTLVQAGMSGLQDIQDRNIDQNNLQDNLN</sequence>
<evidence type="ECO:0000313" key="3">
    <source>
        <dbReference type="Proteomes" id="UP000000714"/>
    </source>
</evidence>
<dbReference type="EMBL" id="DQ535032">
    <property type="protein sequence ID" value="ABG21597.1"/>
    <property type="molecule type" value="Genomic_DNA"/>
</dbReference>
<protein>
    <submittedName>
        <fullName evidence="2">Gp054</fullName>
    </submittedName>
</protein>
<dbReference type="KEGG" id="vg:5601920"/>
<proteinExistence type="predicted"/>
<accession>A6MAB9</accession>
<evidence type="ECO:0000256" key="1">
    <source>
        <dbReference type="SAM" id="MobiDB-lite"/>
    </source>
</evidence>
<dbReference type="Proteomes" id="UP000000714">
    <property type="component" value="Segment"/>
</dbReference>
<dbReference type="GeneID" id="5601920"/>
<keyword evidence="3" id="KW-1185">Reference proteome</keyword>
<reference evidence="2 3" key="1">
    <citation type="journal article" date="2007" name="Virology">
        <title>KSY1, a lactococcal phage with a T7-like transcription.</title>
        <authorList>
            <person name="Chopin A."/>
            <person name="Deveau H."/>
            <person name="Ehrlich S.D."/>
            <person name="Moineau S."/>
            <person name="Chopin M.C."/>
        </authorList>
    </citation>
    <scope>NUCLEOTIDE SEQUENCE</scope>
</reference>
<name>A6MAB9_9CAUD</name>
<feature type="region of interest" description="Disordered" evidence="1">
    <location>
        <begin position="75"/>
        <end position="102"/>
    </location>
</feature>
<dbReference type="RefSeq" id="YP_001469053.1">
    <property type="nucleotide sequence ID" value="NC_009817.1"/>
</dbReference>
<organism evidence="2 3">
    <name type="scientific">Lactococcus phage KSY1</name>
    <dbReference type="NCBI Taxonomy" id="2913972"/>
    <lineage>
        <taxon>Viruses</taxon>
        <taxon>Duplodnaviria</taxon>
        <taxon>Heunggongvirae</taxon>
        <taxon>Uroviricota</taxon>
        <taxon>Caudoviricetes</taxon>
        <taxon>Chopinvirus</taxon>
        <taxon>Chopinvirus KSY1</taxon>
    </lineage>
</organism>
<gene>
    <name evidence="2" type="ORF">KSY1p054</name>
</gene>
<evidence type="ECO:0000313" key="2">
    <source>
        <dbReference type="EMBL" id="ABG21597.1"/>
    </source>
</evidence>